<sequence>LSGALAGLKAKPLLRDEAIRELEGLRLDVCERWFGDEILFFTPYIRHDDLGGSFAVETLKGWAKKASEVLLEGLCKSLQRMNDFKTVVELRTRILEIWIKEGGKARGFDPSILLDGLRKVINERLVQLLETRVKKLHLVATDVEGTLGSWREGITDKQESIWEATMLDMEITYGATLFKQEVLARTHGRNDAISRPFKGYQAWRQLVDEIVTFIEQLKKQRWDDDLEDIEDDLILESRNTLLSKDDPNMLQDHLDTSLEKAYKDLHEKIASMLASYEREQIGSVSIYILRIIRDIRTELPKNKSLQSFGLALVPLLHERLASSTSEELIKSYSRSFLKKKVAGRSLWEGNPELPVQPSPATFKLLNGLTLAMANAGNDLWSPTAIAVLKTHLRTELGRSWLGTLKDQEEKAASQTNGATTNGEVGPEEAQEEQSNGVEVVDPVHRKEVLVQSLFDVLLLQSSFELPVAADDELQKLGGELEEQVDLESTSRKRLQQAAKDYWKRTGLCSSNNISAMSTIRLTFLYPHLFRSIRAGDPATNSIRTRQQTPTSPRQCSNSRRGFATPSKRRDQRFIPRHGKAVEPFLHEGETAEGTKVFTPEENPKDEKIKDVKQEASEKEAKPPKSENPSSTAPLSEETQAALRLPGDEEVKISGVEIEGAPTPLEQAAANTADKTAPPLETVLHMPPPETAEQRNAAKPPHLQTPPYVHHFDTYTLVQRVESGGFTNDQSITTMKAVRGLLALNLDVAREGLVSKSDVENESYLFRAACSELKTEIQNTRKAHEETMRRERSLLQHEVDILNQKLTQELLRLKDELKGMFDDRKMAVRTEQRAMESAIQELNYKITVGLNSDSKSEVEGLRWVLTRRSVTGILFMAFMVLSSLRYASYKSHEEETKKKKEASLKADESAEDLPPQGAAEILTAN</sequence>
<accession>A0A559M0T5</accession>
<reference evidence="10 11" key="1">
    <citation type="submission" date="2018-05" db="EMBL/GenBank/DDBJ databases">
        <title>Genome sequencing and assembly of the regulated plant pathogen Lachnellula willkommii and related sister species for the development of diagnostic species identification markers.</title>
        <authorList>
            <person name="Giroux E."/>
            <person name="Bilodeau G."/>
        </authorList>
    </citation>
    <scope>NUCLEOTIDE SEQUENCE [LARGE SCALE GENOMIC DNA]</scope>
    <source>
        <strain evidence="10 11">CBS 172.35</strain>
    </source>
</reference>
<keyword evidence="7" id="KW-0472">Membrane</keyword>
<dbReference type="InterPro" id="IPR024461">
    <property type="entry name" value="CCDC90-like"/>
</dbReference>
<feature type="region of interest" description="Disordered" evidence="9">
    <location>
        <begin position="894"/>
        <end position="924"/>
    </location>
</feature>
<proteinExistence type="predicted"/>
<name>A0A559M0T5_9HELO</name>
<evidence type="ECO:0000256" key="4">
    <source>
        <dbReference type="ARBA" id="ARBA00022989"/>
    </source>
</evidence>
<keyword evidence="6" id="KW-0496">Mitochondrion</keyword>
<feature type="non-terminal residue" evidence="10">
    <location>
        <position position="1"/>
    </location>
</feature>
<keyword evidence="3" id="KW-0812">Transmembrane</keyword>
<evidence type="ECO:0000256" key="3">
    <source>
        <dbReference type="ARBA" id="ARBA00022692"/>
    </source>
</evidence>
<dbReference type="GO" id="GO:0005739">
    <property type="term" value="C:mitochondrion"/>
    <property type="evidence" value="ECO:0007669"/>
    <property type="project" value="UniProtKB-SubCell"/>
</dbReference>
<feature type="compositionally biased region" description="Basic and acidic residues" evidence="9">
    <location>
        <begin position="894"/>
        <end position="907"/>
    </location>
</feature>
<dbReference type="GO" id="GO:0016020">
    <property type="term" value="C:membrane"/>
    <property type="evidence" value="ECO:0007669"/>
    <property type="project" value="UniProtKB-SubCell"/>
</dbReference>
<feature type="compositionally biased region" description="Polar residues" evidence="9">
    <location>
        <begin position="538"/>
        <end position="559"/>
    </location>
</feature>
<evidence type="ECO:0000256" key="6">
    <source>
        <dbReference type="ARBA" id="ARBA00023128"/>
    </source>
</evidence>
<feature type="region of interest" description="Disordered" evidence="9">
    <location>
        <begin position="536"/>
        <end position="647"/>
    </location>
</feature>
<keyword evidence="11" id="KW-1185">Reference proteome</keyword>
<feature type="compositionally biased region" description="Basic and acidic residues" evidence="9">
    <location>
        <begin position="601"/>
        <end position="624"/>
    </location>
</feature>
<feature type="compositionally biased region" description="Polar residues" evidence="9">
    <location>
        <begin position="626"/>
        <end position="638"/>
    </location>
</feature>
<dbReference type="Proteomes" id="UP000315522">
    <property type="component" value="Unassembled WGS sequence"/>
</dbReference>
<feature type="compositionally biased region" description="Polar residues" evidence="9">
    <location>
        <begin position="412"/>
        <end position="422"/>
    </location>
</feature>
<evidence type="ECO:0000313" key="11">
    <source>
        <dbReference type="Proteomes" id="UP000315522"/>
    </source>
</evidence>
<dbReference type="EMBL" id="QGML01003366">
    <property type="protein sequence ID" value="TVY86559.1"/>
    <property type="molecule type" value="Genomic_DNA"/>
</dbReference>
<dbReference type="Pfam" id="PF07798">
    <property type="entry name" value="CCDC90-like"/>
    <property type="match status" value="1"/>
</dbReference>
<dbReference type="Gene3D" id="1.20.5.340">
    <property type="match status" value="1"/>
</dbReference>
<evidence type="ECO:0000313" key="10">
    <source>
        <dbReference type="EMBL" id="TVY86559.1"/>
    </source>
</evidence>
<comment type="caution">
    <text evidence="10">The sequence shown here is derived from an EMBL/GenBank/DDBJ whole genome shotgun (WGS) entry which is preliminary data.</text>
</comment>
<evidence type="ECO:0000256" key="2">
    <source>
        <dbReference type="ARBA" id="ARBA00004370"/>
    </source>
</evidence>
<feature type="coiled-coil region" evidence="8">
    <location>
        <begin position="769"/>
        <end position="822"/>
    </location>
</feature>
<evidence type="ECO:0000256" key="1">
    <source>
        <dbReference type="ARBA" id="ARBA00004173"/>
    </source>
</evidence>
<feature type="region of interest" description="Disordered" evidence="9">
    <location>
        <begin position="407"/>
        <end position="437"/>
    </location>
</feature>
<comment type="subcellular location">
    <subcellularLocation>
        <location evidence="2">Membrane</location>
    </subcellularLocation>
    <subcellularLocation>
        <location evidence="1">Mitochondrion</location>
    </subcellularLocation>
</comment>
<dbReference type="PANTHER" id="PTHR14360:SF12">
    <property type="entry name" value="MOZ PROTEIN REPRESENTS A CHROMATIN-ASSOCIATED ACETYLTRANSFERASE"/>
    <property type="match status" value="1"/>
</dbReference>
<evidence type="ECO:0000256" key="7">
    <source>
        <dbReference type="ARBA" id="ARBA00023136"/>
    </source>
</evidence>
<evidence type="ECO:0000256" key="9">
    <source>
        <dbReference type="SAM" id="MobiDB-lite"/>
    </source>
</evidence>
<gene>
    <name evidence="10" type="primary">pi071</name>
    <name evidence="10" type="ORF">LAWI1_G008222</name>
</gene>
<organism evidence="10 11">
    <name type="scientific">Lachnellula willkommii</name>
    <dbReference type="NCBI Taxonomy" id="215461"/>
    <lineage>
        <taxon>Eukaryota</taxon>
        <taxon>Fungi</taxon>
        <taxon>Dikarya</taxon>
        <taxon>Ascomycota</taxon>
        <taxon>Pezizomycotina</taxon>
        <taxon>Leotiomycetes</taxon>
        <taxon>Helotiales</taxon>
        <taxon>Lachnaceae</taxon>
        <taxon>Lachnellula</taxon>
    </lineage>
</organism>
<protein>
    <submittedName>
        <fullName evidence="10">Uncharacterized protein</fullName>
    </submittedName>
</protein>
<dbReference type="PANTHER" id="PTHR14360">
    <property type="entry name" value="PROTEIN FMP32, MITOCHONDRIAL"/>
    <property type="match status" value="1"/>
</dbReference>
<evidence type="ECO:0000256" key="8">
    <source>
        <dbReference type="SAM" id="Coils"/>
    </source>
</evidence>
<keyword evidence="5 8" id="KW-0175">Coiled coil</keyword>
<evidence type="ECO:0000256" key="5">
    <source>
        <dbReference type="ARBA" id="ARBA00023054"/>
    </source>
</evidence>
<keyword evidence="4" id="KW-1133">Transmembrane helix</keyword>
<dbReference type="AlphaFoldDB" id="A0A559M0T5"/>